<evidence type="ECO:0000259" key="2">
    <source>
        <dbReference type="Pfam" id="PF13439"/>
    </source>
</evidence>
<evidence type="ECO:0000259" key="1">
    <source>
        <dbReference type="Pfam" id="PF00534"/>
    </source>
</evidence>
<accession>A0ABT0QDY0</accession>
<feature type="domain" description="Glycosyltransferase subfamily 4-like N-terminal" evidence="2">
    <location>
        <begin position="13"/>
        <end position="142"/>
    </location>
</feature>
<proteinExistence type="predicted"/>
<name>A0ABT0QDY0_9FLAO</name>
<dbReference type="Pfam" id="PF00534">
    <property type="entry name" value="Glycos_transf_1"/>
    <property type="match status" value="1"/>
</dbReference>
<evidence type="ECO:0000313" key="4">
    <source>
        <dbReference type="Proteomes" id="UP001165381"/>
    </source>
</evidence>
<dbReference type="InterPro" id="IPR028098">
    <property type="entry name" value="Glyco_trans_4-like_N"/>
</dbReference>
<dbReference type="InterPro" id="IPR001296">
    <property type="entry name" value="Glyco_trans_1"/>
</dbReference>
<keyword evidence="4" id="KW-1185">Reference proteome</keyword>
<comment type="caution">
    <text evidence="3">The sequence shown here is derived from an EMBL/GenBank/DDBJ whole genome shotgun (WGS) entry which is preliminary data.</text>
</comment>
<dbReference type="PANTHER" id="PTHR12526">
    <property type="entry name" value="GLYCOSYLTRANSFERASE"/>
    <property type="match status" value="1"/>
</dbReference>
<dbReference type="Pfam" id="PF13439">
    <property type="entry name" value="Glyco_transf_4"/>
    <property type="match status" value="1"/>
</dbReference>
<gene>
    <name evidence="3" type="ORF">M3P09_06730</name>
</gene>
<feature type="domain" description="Glycosyl transferase family 1" evidence="1">
    <location>
        <begin position="175"/>
        <end position="332"/>
    </location>
</feature>
<dbReference type="PANTHER" id="PTHR12526:SF630">
    <property type="entry name" value="GLYCOSYLTRANSFERASE"/>
    <property type="match status" value="1"/>
</dbReference>
<dbReference type="Proteomes" id="UP001165381">
    <property type="component" value="Unassembled WGS sequence"/>
</dbReference>
<dbReference type="CDD" id="cd03811">
    <property type="entry name" value="GT4_GT28_WabH-like"/>
    <property type="match status" value="1"/>
</dbReference>
<protein>
    <submittedName>
        <fullName evidence="3">Glycosyltransferase</fullName>
    </submittedName>
</protein>
<dbReference type="Gene3D" id="3.40.50.2000">
    <property type="entry name" value="Glycogen Phosphorylase B"/>
    <property type="match status" value="2"/>
</dbReference>
<reference evidence="3" key="1">
    <citation type="submission" date="2022-05" db="EMBL/GenBank/DDBJ databases">
        <authorList>
            <person name="Park J.-S."/>
        </authorList>
    </citation>
    <scope>NUCLEOTIDE SEQUENCE</scope>
    <source>
        <strain evidence="3">2012CJ34-3</strain>
    </source>
</reference>
<organism evidence="3 4">
    <name type="scientific">Jejuia spongiicola</name>
    <dbReference type="NCBI Taxonomy" id="2942207"/>
    <lineage>
        <taxon>Bacteria</taxon>
        <taxon>Pseudomonadati</taxon>
        <taxon>Bacteroidota</taxon>
        <taxon>Flavobacteriia</taxon>
        <taxon>Flavobacteriales</taxon>
        <taxon>Flavobacteriaceae</taxon>
        <taxon>Jejuia</taxon>
    </lineage>
</organism>
<evidence type="ECO:0000313" key="3">
    <source>
        <dbReference type="EMBL" id="MCL6294683.1"/>
    </source>
</evidence>
<dbReference type="EMBL" id="JAMFLZ010000002">
    <property type="protein sequence ID" value="MCL6294683.1"/>
    <property type="molecule type" value="Genomic_DNA"/>
</dbReference>
<sequence>MRVLQLIDSLETGGAERAAVNIANSLAEEIDTSFLCATRNEGLLKESLSTRVKFLFLNKKRTLDFKPIIRLNRYVKQQHIDVIHAHSTSFFLATIIKLLNKEVKIIWHDHYGNSEYLHKRKFWILKFCSKYFDHVFSVNSNLVYWAKNHLKTRSISYLANFAVKNKVKSITQLFGKEGKRIVHLANLRSQKDHHTLISAFAKVVKKHPEYTLHCVGKDLNDDYSSSVKKQIIDLGLNNHVFLYGSKPDVSYILSQCSIGVLSSKSEGLPIALLEYGLTGLPVIVTNVGDCKDVILSNDYGLLIKPSDKNLLEKSILFYIDNQSKAKVIGQKLKTRIEKYFSTRAISRTLILTYKKIL</sequence>
<dbReference type="SUPFAM" id="SSF53756">
    <property type="entry name" value="UDP-Glycosyltransferase/glycogen phosphorylase"/>
    <property type="match status" value="1"/>
</dbReference>
<dbReference type="RefSeq" id="WP_249972519.1">
    <property type="nucleotide sequence ID" value="NZ_JAMFLZ010000002.1"/>
</dbReference>